<name>A0ABQ3B2S6_9GAMM</name>
<accession>A0ABQ3B2S6</accession>
<dbReference type="Pfam" id="PF12973">
    <property type="entry name" value="Cupin_7"/>
    <property type="match status" value="1"/>
</dbReference>
<dbReference type="CDD" id="cd20301">
    <property type="entry name" value="cupin_ChrR"/>
    <property type="match status" value="1"/>
</dbReference>
<gene>
    <name evidence="2" type="primary">chrR</name>
    <name evidence="2" type="ORF">GCM10011613_21140</name>
</gene>
<evidence type="ECO:0000313" key="2">
    <source>
        <dbReference type="EMBL" id="GGY75400.1"/>
    </source>
</evidence>
<dbReference type="Gene3D" id="1.10.10.1320">
    <property type="entry name" value="Anti-sigma factor, zinc-finger domain"/>
    <property type="match status" value="1"/>
</dbReference>
<dbReference type="RefSeq" id="WP_189418152.1">
    <property type="nucleotide sequence ID" value="NZ_BMYZ01000001.1"/>
</dbReference>
<feature type="domain" description="ChrR-like cupin" evidence="1">
    <location>
        <begin position="118"/>
        <end position="206"/>
    </location>
</feature>
<dbReference type="InterPro" id="IPR011051">
    <property type="entry name" value="RmlC_Cupin_sf"/>
</dbReference>
<evidence type="ECO:0000259" key="1">
    <source>
        <dbReference type="Pfam" id="PF12973"/>
    </source>
</evidence>
<evidence type="ECO:0000313" key="3">
    <source>
        <dbReference type="Proteomes" id="UP000619761"/>
    </source>
</evidence>
<dbReference type="InterPro" id="IPR012807">
    <property type="entry name" value="Anti-sigma_ChrR"/>
</dbReference>
<dbReference type="Gene3D" id="2.60.120.10">
    <property type="entry name" value="Jelly Rolls"/>
    <property type="match status" value="1"/>
</dbReference>
<dbReference type="EMBL" id="BMYZ01000001">
    <property type="protein sequence ID" value="GGY75400.1"/>
    <property type="molecule type" value="Genomic_DNA"/>
</dbReference>
<dbReference type="Proteomes" id="UP000619761">
    <property type="component" value="Unassembled WGS sequence"/>
</dbReference>
<dbReference type="InterPro" id="IPR014710">
    <property type="entry name" value="RmlC-like_jellyroll"/>
</dbReference>
<organism evidence="2 3">
    <name type="scientific">Cellvibrio zantedeschiae</name>
    <dbReference type="NCBI Taxonomy" id="1237077"/>
    <lineage>
        <taxon>Bacteria</taxon>
        <taxon>Pseudomonadati</taxon>
        <taxon>Pseudomonadota</taxon>
        <taxon>Gammaproteobacteria</taxon>
        <taxon>Cellvibrionales</taxon>
        <taxon>Cellvibrionaceae</taxon>
        <taxon>Cellvibrio</taxon>
    </lineage>
</organism>
<proteinExistence type="predicted"/>
<comment type="caution">
    <text evidence="2">The sequence shown here is derived from an EMBL/GenBank/DDBJ whole genome shotgun (WGS) entry which is preliminary data.</text>
</comment>
<dbReference type="InterPro" id="IPR025979">
    <property type="entry name" value="ChrR-like_cupin_dom"/>
</dbReference>
<keyword evidence="3" id="KW-1185">Reference proteome</keyword>
<reference evidence="3" key="1">
    <citation type="journal article" date="2019" name="Int. J. Syst. Evol. Microbiol.">
        <title>The Global Catalogue of Microorganisms (GCM) 10K type strain sequencing project: providing services to taxonomists for standard genome sequencing and annotation.</title>
        <authorList>
            <consortium name="The Broad Institute Genomics Platform"/>
            <consortium name="The Broad Institute Genome Sequencing Center for Infectious Disease"/>
            <person name="Wu L."/>
            <person name="Ma J."/>
        </authorList>
    </citation>
    <scope>NUCLEOTIDE SEQUENCE [LARGE SCALE GENOMIC DNA]</scope>
    <source>
        <strain evidence="3">KCTC 32239</strain>
    </source>
</reference>
<sequence>MINHHPDDNLLTEYASGSLAIALSLIVCAHLQVCPHCRKRVEHLNKLGASILTHSVAEAVQPDSFAQLMTRIRGQESGVDQHVKEVKVQQQELHSSYAHDPLFKSIPKVIAKLLPRDGKLKWERVSKGLKFARLVTGQKIYEVAFQRITSGNKVVEHDHRGLEVTMVLCGSFSDEDGVYSEGDFLVRTPGEIHRPTATQNQDCLCISVVEAPVKVTGFLGRLINPFLGFKPA</sequence>
<dbReference type="NCBIfam" id="TIGR02451">
    <property type="entry name" value="anti_sig_ChrR"/>
    <property type="match status" value="1"/>
</dbReference>
<dbReference type="InterPro" id="IPR041916">
    <property type="entry name" value="Anti_sigma_zinc_sf"/>
</dbReference>
<protein>
    <submittedName>
        <fullName evidence="2">Anti-sigma-E factor ChrR</fullName>
    </submittedName>
</protein>
<dbReference type="SUPFAM" id="SSF51182">
    <property type="entry name" value="RmlC-like cupins"/>
    <property type="match status" value="1"/>
</dbReference>